<proteinExistence type="predicted"/>
<sequence length="301" mass="32161">MLDTLRRVVIHADGHSNTNAAGKSSLRRRPPEQGEDMPMGDIMVLEYSPQREKLAAPLGPSVVLILKATQGRLLQRSIKGSITAAEAIRHTISSSDSSIGRQQKAAATAAIPPPDRQRAREGTDDEGGTASTTSRAALGKRVSSLLATAFEVMVVEKVLCSSRMVSEDHTNEGLAAQLPCVVLTMPVRGTEDDGLRGTGRGPPDEEGATHRTAPYGVLARKLLQCLEAQRLRDLVIGFKALLHEPADVTATLISSIKDMGASSLSSFVPLWFECIKGHALLLPPPTPTPPPKQCLILPPPR</sequence>
<reference evidence="2 3" key="1">
    <citation type="submission" date="2014-11" db="EMBL/GenBank/DDBJ databases">
        <authorList>
            <person name="Zhu J."/>
            <person name="Qi W."/>
            <person name="Song R."/>
        </authorList>
    </citation>
    <scope>NUCLEOTIDE SEQUENCE [LARGE SCALE GENOMIC DNA]</scope>
</reference>
<organism evidence="2 3">
    <name type="scientific">Vitrella brassicaformis (strain CCMP3155)</name>
    <dbReference type="NCBI Taxonomy" id="1169540"/>
    <lineage>
        <taxon>Eukaryota</taxon>
        <taxon>Sar</taxon>
        <taxon>Alveolata</taxon>
        <taxon>Colpodellida</taxon>
        <taxon>Vitrellaceae</taxon>
        <taxon>Vitrella</taxon>
    </lineage>
</organism>
<evidence type="ECO:0000313" key="3">
    <source>
        <dbReference type="Proteomes" id="UP000041254"/>
    </source>
</evidence>
<dbReference type="EMBL" id="CDMY01000507">
    <property type="protein sequence ID" value="CEM18706.1"/>
    <property type="molecule type" value="Genomic_DNA"/>
</dbReference>
<keyword evidence="3" id="KW-1185">Reference proteome</keyword>
<gene>
    <name evidence="2" type="ORF">Vbra_22946</name>
</gene>
<dbReference type="Proteomes" id="UP000041254">
    <property type="component" value="Unassembled WGS sequence"/>
</dbReference>
<name>A0A0G4FUS9_VITBC</name>
<feature type="region of interest" description="Disordered" evidence="1">
    <location>
        <begin position="13"/>
        <end position="38"/>
    </location>
</feature>
<accession>A0A0G4FUS9</accession>
<feature type="region of interest" description="Disordered" evidence="1">
    <location>
        <begin position="93"/>
        <end position="135"/>
    </location>
</feature>
<feature type="region of interest" description="Disordered" evidence="1">
    <location>
        <begin position="191"/>
        <end position="210"/>
    </location>
</feature>
<evidence type="ECO:0000313" key="2">
    <source>
        <dbReference type="EMBL" id="CEM18706.1"/>
    </source>
</evidence>
<dbReference type="InParanoid" id="A0A0G4FUS9"/>
<evidence type="ECO:0000256" key="1">
    <source>
        <dbReference type="SAM" id="MobiDB-lite"/>
    </source>
</evidence>
<dbReference type="VEuPathDB" id="CryptoDB:Vbra_22946"/>
<dbReference type="AlphaFoldDB" id="A0A0G4FUS9"/>
<protein>
    <submittedName>
        <fullName evidence="2">Uncharacterized protein</fullName>
    </submittedName>
</protein>